<dbReference type="GO" id="GO:0070181">
    <property type="term" value="F:small ribosomal subunit rRNA binding"/>
    <property type="evidence" value="ECO:0007669"/>
    <property type="project" value="TreeGrafter"/>
</dbReference>
<dbReference type="PANTHER" id="PTHR13479:SF40">
    <property type="entry name" value="SMALL RIBOSOMAL SUBUNIT PROTEIN BS18M"/>
    <property type="match status" value="1"/>
</dbReference>
<dbReference type="AlphaFoldDB" id="A0A1G2DDY7"/>
<dbReference type="SUPFAM" id="SSF46911">
    <property type="entry name" value="Ribosomal protein S18"/>
    <property type="match status" value="1"/>
</dbReference>
<dbReference type="PRINTS" id="PR00974">
    <property type="entry name" value="RIBOSOMALS18"/>
</dbReference>
<comment type="function">
    <text evidence="4">Binds as a heterodimer with protein bS6 to the central domain of the 16S rRNA, where it helps stabilize the platform of the 30S subunit.</text>
</comment>
<name>A0A1G2DDY7_9BACT</name>
<reference evidence="6 7" key="1">
    <citation type="journal article" date="2016" name="Nat. Commun.">
        <title>Thousands of microbial genomes shed light on interconnected biogeochemical processes in an aquifer system.</title>
        <authorList>
            <person name="Anantharaman K."/>
            <person name="Brown C.T."/>
            <person name="Hug L.A."/>
            <person name="Sharon I."/>
            <person name="Castelle C.J."/>
            <person name="Probst A.J."/>
            <person name="Thomas B.C."/>
            <person name="Singh A."/>
            <person name="Wilkins M.J."/>
            <person name="Karaoz U."/>
            <person name="Brodie E.L."/>
            <person name="Williams K.H."/>
            <person name="Hubbard S.S."/>
            <person name="Banfield J.F."/>
        </authorList>
    </citation>
    <scope>NUCLEOTIDE SEQUENCE [LARGE SCALE GENOMIC DNA]</scope>
</reference>
<evidence type="ECO:0000313" key="6">
    <source>
        <dbReference type="EMBL" id="OGZ10998.1"/>
    </source>
</evidence>
<evidence type="ECO:0000256" key="5">
    <source>
        <dbReference type="RuleBase" id="RU003910"/>
    </source>
</evidence>
<keyword evidence="4" id="KW-0694">RNA-binding</keyword>
<proteinExistence type="inferred from homology"/>
<organism evidence="6 7">
    <name type="scientific">Candidatus Lloydbacteria bacterium RIFCSPHIGHO2_02_FULL_54_17</name>
    <dbReference type="NCBI Taxonomy" id="1798664"/>
    <lineage>
        <taxon>Bacteria</taxon>
        <taxon>Candidatus Lloydiibacteriota</taxon>
    </lineage>
</organism>
<dbReference type="Proteomes" id="UP000178636">
    <property type="component" value="Unassembled WGS sequence"/>
</dbReference>
<dbReference type="GO" id="GO:0022627">
    <property type="term" value="C:cytosolic small ribosomal subunit"/>
    <property type="evidence" value="ECO:0007669"/>
    <property type="project" value="TreeGrafter"/>
</dbReference>
<keyword evidence="3 4" id="KW-0687">Ribonucleoprotein</keyword>
<dbReference type="GO" id="GO:0006412">
    <property type="term" value="P:translation"/>
    <property type="evidence" value="ECO:0007669"/>
    <property type="project" value="UniProtKB-UniRule"/>
</dbReference>
<evidence type="ECO:0000256" key="2">
    <source>
        <dbReference type="ARBA" id="ARBA00022980"/>
    </source>
</evidence>
<accession>A0A1G2DDY7</accession>
<dbReference type="GO" id="GO:0003735">
    <property type="term" value="F:structural constituent of ribosome"/>
    <property type="evidence" value="ECO:0007669"/>
    <property type="project" value="InterPro"/>
</dbReference>
<dbReference type="InterPro" id="IPR001648">
    <property type="entry name" value="Ribosomal_bS18"/>
</dbReference>
<sequence length="68" mass="7834">MKKEQGYLSANNIKYVDYKDLDLIRMFLNPNGQISGKRRSNLSAKEQRMLALAVKRARFMALLPYIAA</sequence>
<dbReference type="Gene3D" id="4.10.640.10">
    <property type="entry name" value="Ribosomal protein S18"/>
    <property type="match status" value="1"/>
</dbReference>
<evidence type="ECO:0000313" key="7">
    <source>
        <dbReference type="Proteomes" id="UP000178636"/>
    </source>
</evidence>
<dbReference type="Pfam" id="PF01084">
    <property type="entry name" value="Ribosomal_S18"/>
    <property type="match status" value="1"/>
</dbReference>
<keyword evidence="4" id="KW-0699">rRNA-binding</keyword>
<evidence type="ECO:0000256" key="4">
    <source>
        <dbReference type="HAMAP-Rule" id="MF_00270"/>
    </source>
</evidence>
<comment type="caution">
    <text evidence="6">The sequence shown here is derived from an EMBL/GenBank/DDBJ whole genome shotgun (WGS) entry which is preliminary data.</text>
</comment>
<protein>
    <recommendedName>
        <fullName evidence="4">Small ribosomal subunit protein bS18</fullName>
    </recommendedName>
</protein>
<gene>
    <name evidence="4" type="primary">rpsR</name>
    <name evidence="6" type="ORF">A3C93_01465</name>
</gene>
<dbReference type="EMBL" id="MHLO01000041">
    <property type="protein sequence ID" value="OGZ10998.1"/>
    <property type="molecule type" value="Genomic_DNA"/>
</dbReference>
<evidence type="ECO:0000256" key="1">
    <source>
        <dbReference type="ARBA" id="ARBA00005589"/>
    </source>
</evidence>
<dbReference type="InterPro" id="IPR036870">
    <property type="entry name" value="Ribosomal_bS18_sf"/>
</dbReference>
<comment type="subunit">
    <text evidence="4">Part of the 30S ribosomal subunit. Forms a tight heterodimer with protein bS6.</text>
</comment>
<dbReference type="STRING" id="1798664.A3C93_01465"/>
<dbReference type="PANTHER" id="PTHR13479">
    <property type="entry name" value="30S RIBOSOMAL PROTEIN S18"/>
    <property type="match status" value="1"/>
</dbReference>
<comment type="similarity">
    <text evidence="1 4 5">Belongs to the bacterial ribosomal protein bS18 family.</text>
</comment>
<evidence type="ECO:0000256" key="3">
    <source>
        <dbReference type="ARBA" id="ARBA00023274"/>
    </source>
</evidence>
<dbReference type="HAMAP" id="MF_00270">
    <property type="entry name" value="Ribosomal_bS18"/>
    <property type="match status" value="1"/>
</dbReference>
<keyword evidence="2 4" id="KW-0689">Ribosomal protein</keyword>
<dbReference type="NCBIfam" id="TIGR00165">
    <property type="entry name" value="S18"/>
    <property type="match status" value="1"/>
</dbReference>